<evidence type="ECO:0000313" key="3">
    <source>
        <dbReference type="Proteomes" id="UP000327013"/>
    </source>
</evidence>
<dbReference type="PANTHER" id="PTHR31900">
    <property type="entry name" value="F-BOX/RNI SUPERFAMILY PROTEIN-RELATED"/>
    <property type="match status" value="1"/>
</dbReference>
<dbReference type="EMBL" id="CM017326">
    <property type="protein sequence ID" value="KAE8077490.1"/>
    <property type="molecule type" value="Genomic_DNA"/>
</dbReference>
<organism evidence="2 3">
    <name type="scientific">Carpinus fangiana</name>
    <dbReference type="NCBI Taxonomy" id="176857"/>
    <lineage>
        <taxon>Eukaryota</taxon>
        <taxon>Viridiplantae</taxon>
        <taxon>Streptophyta</taxon>
        <taxon>Embryophyta</taxon>
        <taxon>Tracheophyta</taxon>
        <taxon>Spermatophyta</taxon>
        <taxon>Magnoliopsida</taxon>
        <taxon>eudicotyledons</taxon>
        <taxon>Gunneridae</taxon>
        <taxon>Pentapetalae</taxon>
        <taxon>rosids</taxon>
        <taxon>fabids</taxon>
        <taxon>Fagales</taxon>
        <taxon>Betulaceae</taxon>
        <taxon>Carpinus</taxon>
    </lineage>
</organism>
<accession>A0A5N6RHY7</accession>
<dbReference type="InterPro" id="IPR032675">
    <property type="entry name" value="LRR_dom_sf"/>
</dbReference>
<dbReference type="Gene3D" id="3.80.10.10">
    <property type="entry name" value="Ribonuclease Inhibitor"/>
    <property type="match status" value="1"/>
</dbReference>
<keyword evidence="3" id="KW-1185">Reference proteome</keyword>
<evidence type="ECO:0000259" key="1">
    <source>
        <dbReference type="SMART" id="SM00579"/>
    </source>
</evidence>
<dbReference type="SUPFAM" id="SSF52047">
    <property type="entry name" value="RNI-like"/>
    <property type="match status" value="1"/>
</dbReference>
<dbReference type="InterPro" id="IPR006566">
    <property type="entry name" value="FBD"/>
</dbReference>
<reference evidence="2 3" key="1">
    <citation type="submission" date="2019-06" db="EMBL/GenBank/DDBJ databases">
        <title>A chromosomal-level reference genome of Carpinus fangiana (Coryloideae, Betulaceae).</title>
        <authorList>
            <person name="Yang X."/>
            <person name="Wang Z."/>
            <person name="Zhang L."/>
            <person name="Hao G."/>
            <person name="Liu J."/>
            <person name="Yang Y."/>
        </authorList>
    </citation>
    <scope>NUCLEOTIDE SEQUENCE [LARGE SCALE GENOMIC DNA]</scope>
    <source>
        <strain evidence="2">Cfa_2016G</strain>
        <tissue evidence="2">Leaf</tissue>
    </source>
</reference>
<dbReference type="Proteomes" id="UP000327013">
    <property type="component" value="Chromosome 6"/>
</dbReference>
<dbReference type="Pfam" id="PF24758">
    <property type="entry name" value="LRR_At5g56370"/>
    <property type="match status" value="1"/>
</dbReference>
<dbReference type="SMART" id="SM00579">
    <property type="entry name" value="FBD"/>
    <property type="match status" value="1"/>
</dbReference>
<dbReference type="OrthoDB" id="1298252at2759"/>
<sequence>MEGFVPLPYCLFICKTLTSLHLDMLCILKLPTTICFSSLKILKIQSVTFSNEYLTRKLFSGLPVLEELELRNCSWGNLMFMSISAPKLHSLCIFENWTADKYYGSPSDFCQVMIGGDCLKEFYYNGCLIGEYCLYESFSMEEAEVVTICEDVCEQLALRMLNLLIASKNYYVAEFGFSSISKKVLTHAEGHLSQMPMFKNLMNLIIVEMCVDFPVLVKILQNFPCLQTLNFSGGLCWALPELDNDDWTLDIVPPCFLSHLKLIKVPNYGDYEVELFAVKFLLKNAVVLEELIITVEDYYVGNLEKEVKIYKALLELPRGSPNCKIILE</sequence>
<evidence type="ECO:0000313" key="2">
    <source>
        <dbReference type="EMBL" id="KAE8077490.1"/>
    </source>
</evidence>
<protein>
    <recommendedName>
        <fullName evidence="1">FBD domain-containing protein</fullName>
    </recommendedName>
</protein>
<feature type="domain" description="FBD" evidence="1">
    <location>
        <begin position="254"/>
        <end position="328"/>
    </location>
</feature>
<dbReference type="Pfam" id="PF08387">
    <property type="entry name" value="FBD"/>
    <property type="match status" value="1"/>
</dbReference>
<dbReference type="InterPro" id="IPR050232">
    <property type="entry name" value="FBL13/AtMIF1-like"/>
</dbReference>
<gene>
    <name evidence="2" type="ORF">FH972_016050</name>
</gene>
<dbReference type="PANTHER" id="PTHR31900:SF30">
    <property type="entry name" value="SUPERFAMILY PROTEIN, PUTATIVE-RELATED"/>
    <property type="match status" value="1"/>
</dbReference>
<name>A0A5N6RHY7_9ROSI</name>
<dbReference type="AlphaFoldDB" id="A0A5N6RHY7"/>
<dbReference type="InterPro" id="IPR055411">
    <property type="entry name" value="LRR_FXL15/At3g58940/PEG3-like"/>
</dbReference>
<proteinExistence type="predicted"/>